<evidence type="ECO:0000256" key="3">
    <source>
        <dbReference type="ARBA" id="ARBA00023002"/>
    </source>
</evidence>
<dbReference type="GO" id="GO:0005759">
    <property type="term" value="C:mitochondrial matrix"/>
    <property type="evidence" value="ECO:0007669"/>
    <property type="project" value="TreeGrafter"/>
</dbReference>
<evidence type="ECO:0000313" key="10">
    <source>
        <dbReference type="Proteomes" id="UP000270296"/>
    </source>
</evidence>
<evidence type="ECO:0000256" key="7">
    <source>
        <dbReference type="RuleBase" id="RU003345"/>
    </source>
</evidence>
<evidence type="ECO:0000313" key="9">
    <source>
        <dbReference type="EMBL" id="VDO82751.1"/>
    </source>
</evidence>
<organism evidence="11">
    <name type="scientific">Soboliphyme baturini</name>
    <dbReference type="NCBI Taxonomy" id="241478"/>
    <lineage>
        <taxon>Eukaryota</taxon>
        <taxon>Metazoa</taxon>
        <taxon>Ecdysozoa</taxon>
        <taxon>Nematoda</taxon>
        <taxon>Enoplea</taxon>
        <taxon>Dorylaimia</taxon>
        <taxon>Dioctophymatida</taxon>
        <taxon>Dioctophymatoidea</taxon>
        <taxon>Soboliphymatidae</taxon>
        <taxon>Soboliphyme</taxon>
    </lineage>
</organism>
<feature type="active site" evidence="6">
    <location>
        <position position="149"/>
    </location>
</feature>
<proteinExistence type="inferred from homology"/>
<protein>
    <recommendedName>
        <fullName evidence="2">L-glutamate gamma-semialdehyde dehydrogenase</fullName>
        <ecNumber evidence="2">1.2.1.88</ecNumber>
    </recommendedName>
</protein>
<evidence type="ECO:0000313" key="11">
    <source>
        <dbReference type="WBParaSite" id="SBAD_0000037601-mRNA-1"/>
    </source>
</evidence>
<accession>A0A183I9R4</accession>
<dbReference type="PANTHER" id="PTHR42862:SF1">
    <property type="entry name" value="DELTA-1-PYRROLINE-5-CARBOXYLATE DEHYDROGENASE 2, ISOFORM A-RELATED"/>
    <property type="match status" value="1"/>
</dbReference>
<dbReference type="Proteomes" id="UP000270296">
    <property type="component" value="Unassembled WGS sequence"/>
</dbReference>
<dbReference type="InterPro" id="IPR016160">
    <property type="entry name" value="Ald_DH_CS_CYS"/>
</dbReference>
<dbReference type="AlphaFoldDB" id="A0A183I9R4"/>
<dbReference type="Pfam" id="PF00171">
    <property type="entry name" value="Aldedh"/>
    <property type="match status" value="1"/>
</dbReference>
<dbReference type="InterPro" id="IPR015590">
    <property type="entry name" value="Aldehyde_DH_dom"/>
</dbReference>
<dbReference type="InterPro" id="IPR016162">
    <property type="entry name" value="Ald_DH_N"/>
</dbReference>
<evidence type="ECO:0000256" key="5">
    <source>
        <dbReference type="ARBA" id="ARBA00048142"/>
    </source>
</evidence>
<dbReference type="WBParaSite" id="SBAD_0000037601-mRNA-1">
    <property type="protein sequence ID" value="SBAD_0000037601-mRNA-1"/>
    <property type="gene ID" value="SBAD_0000037601"/>
</dbReference>
<dbReference type="EMBL" id="UZAM01000809">
    <property type="protein sequence ID" value="VDO82751.1"/>
    <property type="molecule type" value="Genomic_DNA"/>
</dbReference>
<dbReference type="InterPro" id="IPR029510">
    <property type="entry name" value="Ald_DH_CS_GLU"/>
</dbReference>
<feature type="domain" description="Aldehyde dehydrogenase" evidence="8">
    <location>
        <begin position="2"/>
        <end position="214"/>
    </location>
</feature>
<dbReference type="EC" id="1.2.1.88" evidence="2"/>
<dbReference type="PROSITE" id="PS00070">
    <property type="entry name" value="ALDEHYDE_DEHYDR_CYS"/>
    <property type="match status" value="1"/>
</dbReference>
<evidence type="ECO:0000259" key="8">
    <source>
        <dbReference type="Pfam" id="PF00171"/>
    </source>
</evidence>
<dbReference type="GO" id="GO:0003842">
    <property type="term" value="F:L-glutamate gamma-semialdehyde dehydrogenase activity"/>
    <property type="evidence" value="ECO:0007669"/>
    <property type="project" value="UniProtKB-EC"/>
</dbReference>
<keyword evidence="4" id="KW-0520">NAD</keyword>
<dbReference type="InterPro" id="IPR016161">
    <property type="entry name" value="Ald_DH/histidinol_DH"/>
</dbReference>
<evidence type="ECO:0000256" key="2">
    <source>
        <dbReference type="ARBA" id="ARBA00012884"/>
    </source>
</evidence>
<dbReference type="Gene3D" id="3.40.605.10">
    <property type="entry name" value="Aldehyde Dehydrogenase, Chain A, domain 1"/>
    <property type="match status" value="1"/>
</dbReference>
<comment type="catalytic activity">
    <reaction evidence="5">
        <text>L-glutamate 5-semialdehyde + NAD(+) + H2O = L-glutamate + NADH + 2 H(+)</text>
        <dbReference type="Rhea" id="RHEA:30235"/>
        <dbReference type="ChEBI" id="CHEBI:15377"/>
        <dbReference type="ChEBI" id="CHEBI:15378"/>
        <dbReference type="ChEBI" id="CHEBI:29985"/>
        <dbReference type="ChEBI" id="CHEBI:57540"/>
        <dbReference type="ChEBI" id="CHEBI:57945"/>
        <dbReference type="ChEBI" id="CHEBI:58066"/>
        <dbReference type="EC" id="1.2.1.88"/>
    </reaction>
</comment>
<reference evidence="9 10" key="2">
    <citation type="submission" date="2018-11" db="EMBL/GenBank/DDBJ databases">
        <authorList>
            <consortium name="Pathogen Informatics"/>
        </authorList>
    </citation>
    <scope>NUCLEOTIDE SEQUENCE [LARGE SCALE GENOMIC DNA]</scope>
</reference>
<reference evidence="11" key="1">
    <citation type="submission" date="2016-06" db="UniProtKB">
        <authorList>
            <consortium name="WormBaseParasite"/>
        </authorList>
    </citation>
    <scope>IDENTIFICATION</scope>
</reference>
<evidence type="ECO:0000256" key="6">
    <source>
        <dbReference type="PROSITE-ProRule" id="PRU10007"/>
    </source>
</evidence>
<comment type="similarity">
    <text evidence="7">Belongs to the aldehyde dehydrogenase family.</text>
</comment>
<dbReference type="OrthoDB" id="5322683at2759"/>
<gene>
    <name evidence="9" type="ORF">SBAD_LOCUS358</name>
</gene>
<comment type="pathway">
    <text evidence="1">Amino-acid degradation; L-proline degradation into L-glutamate; L-glutamate from L-proline: step 2/2.</text>
</comment>
<dbReference type="PANTHER" id="PTHR42862">
    <property type="entry name" value="DELTA-1-PYRROLINE-5-CARBOXYLATE DEHYDROGENASE 1, ISOFORM A-RELATED"/>
    <property type="match status" value="1"/>
</dbReference>
<dbReference type="InterPro" id="IPR016163">
    <property type="entry name" value="Ald_DH_C"/>
</dbReference>
<evidence type="ECO:0000256" key="4">
    <source>
        <dbReference type="ARBA" id="ARBA00023027"/>
    </source>
</evidence>
<evidence type="ECO:0000256" key="1">
    <source>
        <dbReference type="ARBA" id="ARBA00004786"/>
    </source>
</evidence>
<keyword evidence="3 7" id="KW-0560">Oxidoreductase</keyword>
<dbReference type="InterPro" id="IPR050485">
    <property type="entry name" value="Proline_metab_enzyme"/>
</dbReference>
<sequence>MIDFWRFNSLFAMELEKCQPASASTSKNSTIYRGLEGFVAAISPFNFTAIGGNMCTCPAIMGNTVVWKPARTALLSNYVAFKILREAGLPPGVINFIPTNGPAFGNSVIPSPHLAGISFVGSLPLFQDLWKQVGANIESYINFPRLSGECGGKNFHFVHPSADMDTVAACTIRSAFEYQGQKCSACSRLYVPQSVWPTLRTKLLKIRDEIKMGDVS</sequence>
<dbReference type="PROSITE" id="PS00687">
    <property type="entry name" value="ALDEHYDE_DEHYDR_GLU"/>
    <property type="match status" value="1"/>
</dbReference>
<keyword evidence="10" id="KW-1185">Reference proteome</keyword>
<name>A0A183I9R4_9BILA</name>
<dbReference type="Gene3D" id="3.40.309.10">
    <property type="entry name" value="Aldehyde Dehydrogenase, Chain A, domain 2"/>
    <property type="match status" value="1"/>
</dbReference>
<dbReference type="SUPFAM" id="SSF53720">
    <property type="entry name" value="ALDH-like"/>
    <property type="match status" value="1"/>
</dbReference>
<dbReference type="GO" id="GO:0010133">
    <property type="term" value="P:L-proline catabolic process to L-glutamate"/>
    <property type="evidence" value="ECO:0007669"/>
    <property type="project" value="TreeGrafter"/>
</dbReference>